<comment type="caution">
    <text evidence="1">The sequence shown here is derived from an EMBL/GenBank/DDBJ whole genome shotgun (WGS) entry which is preliminary data.</text>
</comment>
<proteinExistence type="predicted"/>
<accession>A0ABQ2MBX0</accession>
<name>A0ABQ2MBX0_9MICC</name>
<organism evidence="1 2">
    <name type="scientific">Citricoccus zhacaiensis</name>
    <dbReference type="NCBI Taxonomy" id="489142"/>
    <lineage>
        <taxon>Bacteria</taxon>
        <taxon>Bacillati</taxon>
        <taxon>Actinomycetota</taxon>
        <taxon>Actinomycetes</taxon>
        <taxon>Micrococcales</taxon>
        <taxon>Micrococcaceae</taxon>
        <taxon>Citricoccus</taxon>
    </lineage>
</organism>
<reference evidence="2" key="1">
    <citation type="journal article" date="2019" name="Int. J. Syst. Evol. Microbiol.">
        <title>The Global Catalogue of Microorganisms (GCM) 10K type strain sequencing project: providing services to taxonomists for standard genome sequencing and annotation.</title>
        <authorList>
            <consortium name="The Broad Institute Genomics Platform"/>
            <consortium name="The Broad Institute Genome Sequencing Center for Infectious Disease"/>
            <person name="Wu L."/>
            <person name="Ma J."/>
        </authorList>
    </citation>
    <scope>NUCLEOTIDE SEQUENCE [LARGE SCALE GENOMIC DNA]</scope>
    <source>
        <strain evidence="2">CGMCC 1.7064</strain>
    </source>
</reference>
<dbReference type="EMBL" id="BMLQ01000012">
    <property type="protein sequence ID" value="GGO49471.1"/>
    <property type="molecule type" value="Genomic_DNA"/>
</dbReference>
<sequence length="125" mass="14225">MSSWRPYNHSLLPAFYERFEERWGKGTAPFLDPEVLEPPMPRAQWINADTGAAVAVVPVWADDSERRSFGVFYLPPHGDIWILHPGPTQYAEPTSGVDRERVTLRNQAFTKAIRHAEEFIFGQGA</sequence>
<protein>
    <submittedName>
        <fullName evidence="1">Uncharacterized protein</fullName>
    </submittedName>
</protein>
<evidence type="ECO:0000313" key="1">
    <source>
        <dbReference type="EMBL" id="GGO49471.1"/>
    </source>
</evidence>
<dbReference type="Proteomes" id="UP000642509">
    <property type="component" value="Unassembled WGS sequence"/>
</dbReference>
<gene>
    <name evidence="1" type="ORF">GCM10010977_31430</name>
</gene>
<dbReference type="RefSeq" id="WP_188807093.1">
    <property type="nucleotide sequence ID" value="NZ_BAAAOU010000014.1"/>
</dbReference>
<keyword evidence="2" id="KW-1185">Reference proteome</keyword>
<evidence type="ECO:0000313" key="2">
    <source>
        <dbReference type="Proteomes" id="UP000642509"/>
    </source>
</evidence>